<gene>
    <name evidence="1" type="ORF">RUM44_000023</name>
</gene>
<accession>A0ABR1B495</accession>
<dbReference type="EMBL" id="JAWJWF010000003">
    <property type="protein sequence ID" value="KAK6634776.1"/>
    <property type="molecule type" value="Genomic_DNA"/>
</dbReference>
<organism evidence="1 2">
    <name type="scientific">Polyplax serrata</name>
    <name type="common">Common mouse louse</name>
    <dbReference type="NCBI Taxonomy" id="468196"/>
    <lineage>
        <taxon>Eukaryota</taxon>
        <taxon>Metazoa</taxon>
        <taxon>Ecdysozoa</taxon>
        <taxon>Arthropoda</taxon>
        <taxon>Hexapoda</taxon>
        <taxon>Insecta</taxon>
        <taxon>Pterygota</taxon>
        <taxon>Neoptera</taxon>
        <taxon>Paraneoptera</taxon>
        <taxon>Psocodea</taxon>
        <taxon>Troctomorpha</taxon>
        <taxon>Phthiraptera</taxon>
        <taxon>Anoplura</taxon>
        <taxon>Polyplacidae</taxon>
        <taxon>Polyplax</taxon>
    </lineage>
</organism>
<comment type="caution">
    <text evidence="1">The sequence shown here is derived from an EMBL/GenBank/DDBJ whole genome shotgun (WGS) entry which is preliminary data.</text>
</comment>
<reference evidence="1 2" key="1">
    <citation type="submission" date="2023-09" db="EMBL/GenBank/DDBJ databases">
        <title>Genomes of two closely related lineages of the louse Polyplax serrata with different host specificities.</title>
        <authorList>
            <person name="Martinu J."/>
            <person name="Tarabai H."/>
            <person name="Stefka J."/>
            <person name="Hypsa V."/>
        </authorList>
    </citation>
    <scope>NUCLEOTIDE SEQUENCE [LARGE SCALE GENOMIC DNA]</scope>
    <source>
        <strain evidence="1">98ZLc_SE</strain>
    </source>
</reference>
<keyword evidence="2" id="KW-1185">Reference proteome</keyword>
<evidence type="ECO:0000313" key="1">
    <source>
        <dbReference type="EMBL" id="KAK6634776.1"/>
    </source>
</evidence>
<name>A0ABR1B495_POLSC</name>
<sequence length="71" mass="7684">MSNVRIPTVQLPVSSTVPAEATPEATATVPVVAPVKKTQVQPLTLVPAQRDATLLAPPTSFVRRRHSWICR</sequence>
<proteinExistence type="predicted"/>
<protein>
    <submittedName>
        <fullName evidence="1">Uncharacterized protein</fullName>
    </submittedName>
</protein>
<evidence type="ECO:0000313" key="2">
    <source>
        <dbReference type="Proteomes" id="UP001359485"/>
    </source>
</evidence>
<dbReference type="Proteomes" id="UP001359485">
    <property type="component" value="Unassembled WGS sequence"/>
</dbReference>